<dbReference type="NCBIfam" id="TIGR00305">
    <property type="entry name" value="putative toxin-antitoxin system toxin component, PIN family"/>
    <property type="match status" value="1"/>
</dbReference>
<organism evidence="2 3">
    <name type="scientific">Planktothrix mougeotii LEGE 06226</name>
    <dbReference type="NCBI Taxonomy" id="1828728"/>
    <lineage>
        <taxon>Bacteria</taxon>
        <taxon>Bacillati</taxon>
        <taxon>Cyanobacteriota</taxon>
        <taxon>Cyanophyceae</taxon>
        <taxon>Oscillatoriophycideae</taxon>
        <taxon>Oscillatoriales</taxon>
        <taxon>Microcoleaceae</taxon>
        <taxon>Planktothrix</taxon>
    </lineage>
</organism>
<dbReference type="Pfam" id="PF13470">
    <property type="entry name" value="PIN_3"/>
    <property type="match status" value="1"/>
</dbReference>
<dbReference type="InterPro" id="IPR029060">
    <property type="entry name" value="PIN-like_dom_sf"/>
</dbReference>
<dbReference type="SUPFAM" id="SSF88723">
    <property type="entry name" value="PIN domain-like"/>
    <property type="match status" value="1"/>
</dbReference>
<comment type="caution">
    <text evidence="2">The sequence shown here is derived from an EMBL/GenBank/DDBJ whole genome shotgun (WGS) entry which is preliminary data.</text>
</comment>
<evidence type="ECO:0000313" key="3">
    <source>
        <dbReference type="Proteomes" id="UP000640725"/>
    </source>
</evidence>
<dbReference type="EMBL" id="JADEWU010000116">
    <property type="protein sequence ID" value="MBE9146676.1"/>
    <property type="molecule type" value="Genomic_DNA"/>
</dbReference>
<dbReference type="RefSeq" id="WP_193871983.1">
    <property type="nucleotide sequence ID" value="NZ_JADEWU010000116.1"/>
</dbReference>
<name>A0ABR9UJN5_9CYAN</name>
<evidence type="ECO:0000313" key="2">
    <source>
        <dbReference type="EMBL" id="MBE9146676.1"/>
    </source>
</evidence>
<sequence>MRVVLDVNVWISALLWSGVPREIIQLAQANQITIFASQDLFHELETTLKRNKFASKIQSLGLTVEDLLDASTEVLNFCPNVSINVPQLRDPKDNHILATALSAQAEVLITGDQDLLVLNNFRGIRIMKPTDFLNIYF</sequence>
<dbReference type="PANTHER" id="PTHR34610:SF4">
    <property type="entry name" value="SLL8027 PROTEIN"/>
    <property type="match status" value="1"/>
</dbReference>
<reference evidence="2 3" key="1">
    <citation type="submission" date="2020-10" db="EMBL/GenBank/DDBJ databases">
        <authorList>
            <person name="Castelo-Branco R."/>
            <person name="Eusebio N."/>
            <person name="Adriana R."/>
            <person name="Vieira A."/>
            <person name="Brugerolle De Fraissinette N."/>
            <person name="Rezende De Castro R."/>
            <person name="Schneider M.P."/>
            <person name="Vasconcelos V."/>
            <person name="Leao P.N."/>
        </authorList>
    </citation>
    <scope>NUCLEOTIDE SEQUENCE [LARGE SCALE GENOMIC DNA]</scope>
    <source>
        <strain evidence="2 3">LEGE 06226</strain>
    </source>
</reference>
<dbReference type="PANTHER" id="PTHR34610">
    <property type="entry name" value="SSL7007 PROTEIN"/>
    <property type="match status" value="1"/>
</dbReference>
<gene>
    <name evidence="2" type="ORF">IQ236_26125</name>
</gene>
<dbReference type="InterPro" id="IPR002850">
    <property type="entry name" value="PIN_toxin-like"/>
</dbReference>
<dbReference type="Proteomes" id="UP000640725">
    <property type="component" value="Unassembled WGS sequence"/>
</dbReference>
<dbReference type="SMART" id="SM00670">
    <property type="entry name" value="PINc"/>
    <property type="match status" value="1"/>
</dbReference>
<dbReference type="InterPro" id="IPR002716">
    <property type="entry name" value="PIN_dom"/>
</dbReference>
<accession>A0ABR9UJN5</accession>
<keyword evidence="3" id="KW-1185">Reference proteome</keyword>
<protein>
    <submittedName>
        <fullName evidence="2">Toxin-antitoxin system toxin component, PIN family</fullName>
    </submittedName>
</protein>
<evidence type="ECO:0000259" key="1">
    <source>
        <dbReference type="SMART" id="SM00670"/>
    </source>
</evidence>
<feature type="domain" description="PIN" evidence="1">
    <location>
        <begin position="1"/>
        <end position="117"/>
    </location>
</feature>
<dbReference type="Gene3D" id="3.40.50.1010">
    <property type="entry name" value="5'-nuclease"/>
    <property type="match status" value="1"/>
</dbReference>
<proteinExistence type="predicted"/>